<keyword evidence="1" id="KW-0732">Signal</keyword>
<feature type="signal peptide" evidence="1">
    <location>
        <begin position="1"/>
        <end position="20"/>
    </location>
</feature>
<dbReference type="AlphaFoldDB" id="A0A2U2PB73"/>
<dbReference type="RefSeq" id="WP_109417816.1">
    <property type="nucleotide sequence ID" value="NZ_QEAS01000022.1"/>
</dbReference>
<evidence type="ECO:0000313" key="3">
    <source>
        <dbReference type="Proteomes" id="UP000245647"/>
    </source>
</evidence>
<reference evidence="2 3" key="1">
    <citation type="submission" date="2018-04" db="EMBL/GenBank/DDBJ databases">
        <title>Pedobacter chongqingensis sp. nov., isolated from a rottenly hemp rope.</title>
        <authorList>
            <person name="Cai Y."/>
        </authorList>
    </citation>
    <scope>NUCLEOTIDE SEQUENCE [LARGE SCALE GENOMIC DNA]</scope>
    <source>
        <strain evidence="2 3">FJ4-8</strain>
    </source>
</reference>
<keyword evidence="3" id="KW-1185">Reference proteome</keyword>
<organism evidence="2 3">
    <name type="scientific">Pararcticibacter amylolyticus</name>
    <dbReference type="NCBI Taxonomy" id="2173175"/>
    <lineage>
        <taxon>Bacteria</taxon>
        <taxon>Pseudomonadati</taxon>
        <taxon>Bacteroidota</taxon>
        <taxon>Sphingobacteriia</taxon>
        <taxon>Sphingobacteriales</taxon>
        <taxon>Sphingobacteriaceae</taxon>
        <taxon>Pararcticibacter</taxon>
    </lineage>
</organism>
<feature type="chain" id="PRO_5015489777" evidence="1">
    <location>
        <begin position="21"/>
        <end position="305"/>
    </location>
</feature>
<accession>A0A2U2PB73</accession>
<evidence type="ECO:0000256" key="1">
    <source>
        <dbReference type="SAM" id="SignalP"/>
    </source>
</evidence>
<gene>
    <name evidence="2" type="ORF">DDR33_21225</name>
</gene>
<dbReference type="OrthoDB" id="788168at2"/>
<dbReference type="EMBL" id="QEAS01000022">
    <property type="protein sequence ID" value="PWG78605.1"/>
    <property type="molecule type" value="Genomic_DNA"/>
</dbReference>
<name>A0A2U2PB73_9SPHI</name>
<evidence type="ECO:0000313" key="2">
    <source>
        <dbReference type="EMBL" id="PWG78605.1"/>
    </source>
</evidence>
<comment type="caution">
    <text evidence="2">The sequence shown here is derived from an EMBL/GenBank/DDBJ whole genome shotgun (WGS) entry which is preliminary data.</text>
</comment>
<sequence length="305" mass="35101">MRRGFYFLIFSLIISAAVKAQQGGGISAQQELLRLQDSLKRFGYQVVNNPSEPERYNASYKMIRTLVSALRLNNSFNFSFDSLKTISIQTSPDRRFRIFSWHVLNNDGSYRYYGTIQMNSPGKLQMYPLVDHSPRITSPADSVLSSERWYGAQYYRIIPVTSNVQTPYYILLGWKGHSVKSTKRVIDILYFKGGKAWFGMPVFEGNKKWGGKRRIIFEYSRQTSMMLNYIPKEGIIAFDHLVPPNPEMKSSHETYGPDLSYDGLKLDRGRLKFIENITLKNAPSAIDNLYVDPTKPSKETINKLK</sequence>
<dbReference type="Proteomes" id="UP000245647">
    <property type="component" value="Unassembled WGS sequence"/>
</dbReference>
<proteinExistence type="predicted"/>
<protein>
    <submittedName>
        <fullName evidence="2">Uncharacterized protein</fullName>
    </submittedName>
</protein>